<proteinExistence type="predicted"/>
<name>A0ABR0XU75_REHGL</name>
<protein>
    <recommendedName>
        <fullName evidence="4">Retrotransposon Copia-like N-terminal domain-containing protein</fullName>
    </recommendedName>
</protein>
<organism evidence="2 3">
    <name type="scientific">Rehmannia glutinosa</name>
    <name type="common">Chinese foxglove</name>
    <dbReference type="NCBI Taxonomy" id="99300"/>
    <lineage>
        <taxon>Eukaryota</taxon>
        <taxon>Viridiplantae</taxon>
        <taxon>Streptophyta</taxon>
        <taxon>Embryophyta</taxon>
        <taxon>Tracheophyta</taxon>
        <taxon>Spermatophyta</taxon>
        <taxon>Magnoliopsida</taxon>
        <taxon>eudicotyledons</taxon>
        <taxon>Gunneridae</taxon>
        <taxon>Pentapetalae</taxon>
        <taxon>asterids</taxon>
        <taxon>lamiids</taxon>
        <taxon>Lamiales</taxon>
        <taxon>Orobanchaceae</taxon>
        <taxon>Rehmannieae</taxon>
        <taxon>Rehmannia</taxon>
    </lineage>
</organism>
<feature type="signal peptide" evidence="1">
    <location>
        <begin position="1"/>
        <end position="18"/>
    </location>
</feature>
<sequence>MFFSLLWILLRCPLLLLPHFTPIILHLDRINYTFWKAHVLSTVRAHGFEGYLFGTIPAPLKYSSSSSLATYDGSDVCVNPDYVNWMRRDQYLLRWMLSSMNESMLGHVTRCSTAYDLWFVFDKLFQSQSKAHALQLRFMLQTLKNGDLSVDSYILKMKSLVNDLNSAGHLIGDNELVMYILGGLGADYESVVVNLTTRAESVSLQEI</sequence>
<keyword evidence="1" id="KW-0732">Signal</keyword>
<dbReference type="PANTHER" id="PTHR47481">
    <property type="match status" value="1"/>
</dbReference>
<dbReference type="Proteomes" id="UP001318860">
    <property type="component" value="Unassembled WGS sequence"/>
</dbReference>
<dbReference type="PANTHER" id="PTHR47481:SF31">
    <property type="entry name" value="OS01G0873500 PROTEIN"/>
    <property type="match status" value="1"/>
</dbReference>
<gene>
    <name evidence="2" type="ORF">DH2020_002612</name>
</gene>
<reference evidence="2 3" key="1">
    <citation type="journal article" date="2021" name="Comput. Struct. Biotechnol. J.">
        <title>De novo genome assembly of the potent medicinal plant Rehmannia glutinosa using nanopore technology.</title>
        <authorList>
            <person name="Ma L."/>
            <person name="Dong C."/>
            <person name="Song C."/>
            <person name="Wang X."/>
            <person name="Zheng X."/>
            <person name="Niu Y."/>
            <person name="Chen S."/>
            <person name="Feng W."/>
        </authorList>
    </citation>
    <scope>NUCLEOTIDE SEQUENCE [LARGE SCALE GENOMIC DNA]</scope>
    <source>
        <strain evidence="2">DH-2019</strain>
    </source>
</reference>
<evidence type="ECO:0000313" key="3">
    <source>
        <dbReference type="Proteomes" id="UP001318860"/>
    </source>
</evidence>
<evidence type="ECO:0008006" key="4">
    <source>
        <dbReference type="Google" id="ProtNLM"/>
    </source>
</evidence>
<comment type="caution">
    <text evidence="2">The sequence shown here is derived from an EMBL/GenBank/DDBJ whole genome shotgun (WGS) entry which is preliminary data.</text>
</comment>
<dbReference type="Pfam" id="PF14223">
    <property type="entry name" value="Retrotran_gag_2"/>
    <property type="match status" value="1"/>
</dbReference>
<feature type="chain" id="PRO_5047285197" description="Retrotransposon Copia-like N-terminal domain-containing protein" evidence="1">
    <location>
        <begin position="19"/>
        <end position="207"/>
    </location>
</feature>
<dbReference type="EMBL" id="JABTTQ020000002">
    <property type="protein sequence ID" value="KAK6162771.1"/>
    <property type="molecule type" value="Genomic_DNA"/>
</dbReference>
<keyword evidence="3" id="KW-1185">Reference proteome</keyword>
<evidence type="ECO:0000313" key="2">
    <source>
        <dbReference type="EMBL" id="KAK6162771.1"/>
    </source>
</evidence>
<accession>A0ABR0XU75</accession>
<evidence type="ECO:0000256" key="1">
    <source>
        <dbReference type="SAM" id="SignalP"/>
    </source>
</evidence>